<name>A0ABU5IHE1_9BURK</name>
<evidence type="ECO:0000256" key="4">
    <source>
        <dbReference type="ARBA" id="ARBA00022989"/>
    </source>
</evidence>
<keyword evidence="4 7" id="KW-1133">Transmembrane helix</keyword>
<dbReference type="Gene3D" id="1.20.120.80">
    <property type="entry name" value="Cytochrome c oxidase, subunit III, four-helix bundle"/>
    <property type="match status" value="1"/>
</dbReference>
<comment type="subcellular location">
    <subcellularLocation>
        <location evidence="6">Cell membrane</location>
        <topology evidence="6">Multi-pass membrane protein</topology>
    </subcellularLocation>
    <subcellularLocation>
        <location evidence="1">Membrane</location>
        <topology evidence="1">Multi-pass membrane protein</topology>
    </subcellularLocation>
</comment>
<evidence type="ECO:0000259" key="8">
    <source>
        <dbReference type="PROSITE" id="PS50253"/>
    </source>
</evidence>
<protein>
    <submittedName>
        <fullName evidence="9">Cytochrome c oxidase subunit 3</fullName>
    </submittedName>
</protein>
<gene>
    <name evidence="9" type="ORF">SM757_12305</name>
</gene>
<feature type="transmembrane region" description="Helical" evidence="7">
    <location>
        <begin position="184"/>
        <end position="204"/>
    </location>
</feature>
<keyword evidence="5 7" id="KW-0472">Membrane</keyword>
<feature type="transmembrane region" description="Helical" evidence="7">
    <location>
        <begin position="21"/>
        <end position="41"/>
    </location>
</feature>
<dbReference type="RefSeq" id="WP_322465673.1">
    <property type="nucleotide sequence ID" value="NZ_JAXOJX010000017.1"/>
</dbReference>
<keyword evidence="10" id="KW-1185">Reference proteome</keyword>
<dbReference type="Pfam" id="PF00510">
    <property type="entry name" value="COX3"/>
    <property type="match status" value="1"/>
</dbReference>
<organism evidence="9 10">
    <name type="scientific">Azohydromonas lata</name>
    <dbReference type="NCBI Taxonomy" id="45677"/>
    <lineage>
        <taxon>Bacteria</taxon>
        <taxon>Pseudomonadati</taxon>
        <taxon>Pseudomonadota</taxon>
        <taxon>Betaproteobacteria</taxon>
        <taxon>Burkholderiales</taxon>
        <taxon>Sphaerotilaceae</taxon>
        <taxon>Azohydromonas</taxon>
    </lineage>
</organism>
<dbReference type="PANTHER" id="PTHR11403:SF6">
    <property type="entry name" value="NITRIC OXIDE REDUCTASE SUBUNIT E"/>
    <property type="match status" value="1"/>
</dbReference>
<feature type="transmembrane region" description="Helical" evidence="7">
    <location>
        <begin position="152"/>
        <end position="172"/>
    </location>
</feature>
<evidence type="ECO:0000256" key="5">
    <source>
        <dbReference type="ARBA" id="ARBA00023136"/>
    </source>
</evidence>
<feature type="transmembrane region" description="Helical" evidence="7">
    <location>
        <begin position="61"/>
        <end position="84"/>
    </location>
</feature>
<dbReference type="InterPro" id="IPR013833">
    <property type="entry name" value="Cyt_c_oxidase_su3_a-hlx"/>
</dbReference>
<feature type="domain" description="Heme-copper oxidase subunit III family profile" evidence="8">
    <location>
        <begin position="19"/>
        <end position="206"/>
    </location>
</feature>
<evidence type="ECO:0000256" key="7">
    <source>
        <dbReference type="SAM" id="Phobius"/>
    </source>
</evidence>
<evidence type="ECO:0000256" key="3">
    <source>
        <dbReference type="ARBA" id="ARBA00022692"/>
    </source>
</evidence>
<dbReference type="InterPro" id="IPR035973">
    <property type="entry name" value="Cyt_c_oxidase_su3-like_sf"/>
</dbReference>
<accession>A0ABU5IHE1</accession>
<comment type="caution">
    <text evidence="9">The sequence shown here is derived from an EMBL/GenBank/DDBJ whole genome shotgun (WGS) entry which is preliminary data.</text>
</comment>
<evidence type="ECO:0000313" key="9">
    <source>
        <dbReference type="EMBL" id="MDZ5457353.1"/>
    </source>
</evidence>
<dbReference type="EMBL" id="JAXOJX010000017">
    <property type="protein sequence ID" value="MDZ5457353.1"/>
    <property type="molecule type" value="Genomic_DNA"/>
</dbReference>
<proteinExistence type="inferred from homology"/>
<evidence type="ECO:0000313" key="10">
    <source>
        <dbReference type="Proteomes" id="UP001293718"/>
    </source>
</evidence>
<dbReference type="InterPro" id="IPR024791">
    <property type="entry name" value="Cyt_c/ubiquinol_Oxase_su3"/>
</dbReference>
<evidence type="ECO:0000256" key="6">
    <source>
        <dbReference type="RuleBase" id="RU003376"/>
    </source>
</evidence>
<dbReference type="Proteomes" id="UP001293718">
    <property type="component" value="Unassembled WGS sequence"/>
</dbReference>
<evidence type="ECO:0000256" key="1">
    <source>
        <dbReference type="ARBA" id="ARBA00004141"/>
    </source>
</evidence>
<sequence length="208" mass="22296">MSTAARAEAAAPPPDTGPLGMWIFLATELLFFGGLFVAYAWGRTQWSDGFSEASRHTHVVLGTLNTALLLTSSALVAVAAACAAQERRRRAAAWLLAGAALLGVAFLALKGVEYAKEWHEGLFPGPGFALARHTGAELFFMLYFVMTGLHALHLLIGVGLLGTFALGAWRGSPWADAGHVEVAGLYWHFVDIVWIVLYPLLYLAGRAS</sequence>
<dbReference type="InterPro" id="IPR000298">
    <property type="entry name" value="Cyt_c_oxidase-like_su3"/>
</dbReference>
<dbReference type="PANTHER" id="PTHR11403">
    <property type="entry name" value="CYTOCHROME C OXIDASE SUBUNIT III"/>
    <property type="match status" value="1"/>
</dbReference>
<evidence type="ECO:0000256" key="2">
    <source>
        <dbReference type="ARBA" id="ARBA00010581"/>
    </source>
</evidence>
<feature type="transmembrane region" description="Helical" evidence="7">
    <location>
        <begin position="91"/>
        <end position="109"/>
    </location>
</feature>
<reference evidence="9 10" key="1">
    <citation type="submission" date="2023-11" db="EMBL/GenBank/DDBJ databases">
        <title>Draft genome of Azohydromonas lata strain H1 (DSM1123), a polyhydroxyalkanoate producer.</title>
        <authorList>
            <person name="Traversa D."/>
            <person name="D'Addabbo P."/>
            <person name="Pazzani C."/>
            <person name="Manzari C."/>
            <person name="Chiara M."/>
            <person name="Scrascia M."/>
        </authorList>
    </citation>
    <scope>NUCLEOTIDE SEQUENCE [LARGE SCALE GENOMIC DNA]</scope>
    <source>
        <strain evidence="9 10">H1</strain>
    </source>
</reference>
<comment type="similarity">
    <text evidence="2 6">Belongs to the cytochrome c oxidase subunit 3 family.</text>
</comment>
<keyword evidence="3 6" id="KW-0812">Transmembrane</keyword>
<dbReference type="SUPFAM" id="SSF81452">
    <property type="entry name" value="Cytochrome c oxidase subunit III-like"/>
    <property type="match status" value="1"/>
</dbReference>
<dbReference type="PROSITE" id="PS50253">
    <property type="entry name" value="COX3"/>
    <property type="match status" value="1"/>
</dbReference>